<accession>A0A0C3JLC4</accession>
<feature type="region of interest" description="Disordered" evidence="1">
    <location>
        <begin position="267"/>
        <end position="289"/>
    </location>
</feature>
<proteinExistence type="predicted"/>
<dbReference type="Proteomes" id="UP000054217">
    <property type="component" value="Unassembled WGS sequence"/>
</dbReference>
<gene>
    <name evidence="2" type="ORF">M404DRAFT_31507</name>
</gene>
<feature type="region of interest" description="Disordered" evidence="1">
    <location>
        <begin position="320"/>
        <end position="397"/>
    </location>
</feature>
<name>A0A0C3JLC4_PISTI</name>
<dbReference type="EMBL" id="KN832017">
    <property type="protein sequence ID" value="KIN98351.1"/>
    <property type="molecule type" value="Genomic_DNA"/>
</dbReference>
<dbReference type="STRING" id="870435.A0A0C3JLC4"/>
<reference evidence="3" key="2">
    <citation type="submission" date="2015-01" db="EMBL/GenBank/DDBJ databases">
        <title>Evolutionary Origins and Diversification of the Mycorrhizal Mutualists.</title>
        <authorList>
            <consortium name="DOE Joint Genome Institute"/>
            <consortium name="Mycorrhizal Genomics Consortium"/>
            <person name="Kohler A."/>
            <person name="Kuo A."/>
            <person name="Nagy L.G."/>
            <person name="Floudas D."/>
            <person name="Copeland A."/>
            <person name="Barry K.W."/>
            <person name="Cichocki N."/>
            <person name="Veneault-Fourrey C."/>
            <person name="LaButti K."/>
            <person name="Lindquist E.A."/>
            <person name="Lipzen A."/>
            <person name="Lundell T."/>
            <person name="Morin E."/>
            <person name="Murat C."/>
            <person name="Riley R."/>
            <person name="Ohm R."/>
            <person name="Sun H."/>
            <person name="Tunlid A."/>
            <person name="Henrissat B."/>
            <person name="Grigoriev I.V."/>
            <person name="Hibbett D.S."/>
            <person name="Martin F."/>
        </authorList>
    </citation>
    <scope>NUCLEOTIDE SEQUENCE [LARGE SCALE GENOMIC DNA]</scope>
    <source>
        <strain evidence="3">Marx 270</strain>
    </source>
</reference>
<protein>
    <submittedName>
        <fullName evidence="2">Uncharacterized protein</fullName>
    </submittedName>
</protein>
<reference evidence="2 3" key="1">
    <citation type="submission" date="2014-04" db="EMBL/GenBank/DDBJ databases">
        <authorList>
            <consortium name="DOE Joint Genome Institute"/>
            <person name="Kuo A."/>
            <person name="Kohler A."/>
            <person name="Costa M.D."/>
            <person name="Nagy L.G."/>
            <person name="Floudas D."/>
            <person name="Copeland A."/>
            <person name="Barry K.W."/>
            <person name="Cichocki N."/>
            <person name="Veneault-Fourrey C."/>
            <person name="LaButti K."/>
            <person name="Lindquist E.A."/>
            <person name="Lipzen A."/>
            <person name="Lundell T."/>
            <person name="Morin E."/>
            <person name="Murat C."/>
            <person name="Sun H."/>
            <person name="Tunlid A."/>
            <person name="Henrissat B."/>
            <person name="Grigoriev I.V."/>
            <person name="Hibbett D.S."/>
            <person name="Martin F."/>
            <person name="Nordberg H.P."/>
            <person name="Cantor M.N."/>
            <person name="Hua S.X."/>
        </authorList>
    </citation>
    <scope>NUCLEOTIDE SEQUENCE [LARGE SCALE GENOMIC DNA]</scope>
    <source>
        <strain evidence="2 3">Marx 270</strain>
    </source>
</reference>
<feature type="region of interest" description="Disordered" evidence="1">
    <location>
        <begin position="179"/>
        <end position="200"/>
    </location>
</feature>
<evidence type="ECO:0000256" key="1">
    <source>
        <dbReference type="SAM" id="MobiDB-lite"/>
    </source>
</evidence>
<dbReference type="InParanoid" id="A0A0C3JLC4"/>
<evidence type="ECO:0000313" key="3">
    <source>
        <dbReference type="Proteomes" id="UP000054217"/>
    </source>
</evidence>
<keyword evidence="3" id="KW-1185">Reference proteome</keyword>
<sequence length="452" mass="50509">MTSPLAHRSVEPVRTLGGAQGHIDNASDVPSKAVVQLVHELGSMLQGCAPDPPVVTGVDSIAHAESDEFVKLWLPTRSNVSLVPTSVLLDQNRWPAWMCNEPKVNTKNEDNLSPKMVWSELVENDEELRRTVLQWFGNSTVLSDNDQPGSMKHGQPTSDTSAPRLTTEVKGKWRALARSEASEECPVNGNSQHHISEQEEQDENMKYLVLKLKEAGLIKQLDSAEALICKQQTIIESFKQCTKHKSMNPGPLGLSVEQKEHVPQMAKNIGTGEPDNKDTTKYNFTDSTKLAKRSESPEIIIDGKAHPSSVFPRESTILRAMCGDSGDDSDSSDLDSMAKQHRKLTEHYHQRAIAPSDPSNSSSNDSDSSSEGDSSFGSDFFGEEPSTIGTNDSEREKVWKHEKKRRYRTKLNKLKYQQAFLKEDPPFTYRGEVQVGLFKKWCCELHNWVKHT</sequence>
<dbReference type="OrthoDB" id="2676895at2759"/>
<dbReference type="HOGENOM" id="CLU_605687_0_0_1"/>
<organism evidence="2 3">
    <name type="scientific">Pisolithus tinctorius Marx 270</name>
    <dbReference type="NCBI Taxonomy" id="870435"/>
    <lineage>
        <taxon>Eukaryota</taxon>
        <taxon>Fungi</taxon>
        <taxon>Dikarya</taxon>
        <taxon>Basidiomycota</taxon>
        <taxon>Agaricomycotina</taxon>
        <taxon>Agaricomycetes</taxon>
        <taxon>Agaricomycetidae</taxon>
        <taxon>Boletales</taxon>
        <taxon>Sclerodermatineae</taxon>
        <taxon>Pisolithaceae</taxon>
        <taxon>Pisolithus</taxon>
    </lineage>
</organism>
<feature type="region of interest" description="Disordered" evidence="1">
    <location>
        <begin position="143"/>
        <end position="163"/>
    </location>
</feature>
<dbReference type="AlphaFoldDB" id="A0A0C3JLC4"/>
<feature type="compositionally biased region" description="Low complexity" evidence="1">
    <location>
        <begin position="355"/>
        <end position="386"/>
    </location>
</feature>
<evidence type="ECO:0000313" key="2">
    <source>
        <dbReference type="EMBL" id="KIN98351.1"/>
    </source>
</evidence>